<dbReference type="STRING" id="1121895.GCA_000378485_02202"/>
<gene>
    <name evidence="1" type="ORF">Q765_06345</name>
</gene>
<protein>
    <submittedName>
        <fullName evidence="1">Uncharacterized protein</fullName>
    </submittedName>
</protein>
<dbReference type="EMBL" id="JRLX01000005">
    <property type="protein sequence ID" value="KGO87283.1"/>
    <property type="molecule type" value="Genomic_DNA"/>
</dbReference>
<reference evidence="1 2" key="1">
    <citation type="submission" date="2013-09" db="EMBL/GenBank/DDBJ databases">
        <authorList>
            <person name="Zeng Z."/>
            <person name="Chen C."/>
        </authorList>
    </citation>
    <scope>NUCLEOTIDE SEQUENCE [LARGE SCALE GENOMIC DNA]</scope>
    <source>
        <strain evidence="1 2">WB 3.3-2</strain>
    </source>
</reference>
<comment type="caution">
    <text evidence="1">The sequence shown here is derived from an EMBL/GenBank/DDBJ whole genome shotgun (WGS) entry which is preliminary data.</text>
</comment>
<sequence length="208" mass="24632">MKVNIEYRDNYNSPFPEAELKSIKNYTKLYLQNDIVVKEEIFENMILQEGICYLLPGQEFTDIVEEIDTTVYWNIRSEKETKNNYEVWQSKIYQNGVLSKDYSIEVLINGKLLASRSFTSELIPIQGSTFKKLHLTDLLNVKSDSLYSFYFDEVGNIELIMPYTNGRDRPYNRLSKFLEEDEIIANLSLKQIRYFTNRDPLIPEDWLF</sequence>
<name>A0A0A2M766_9FLAO</name>
<accession>A0A0A2M766</accession>
<evidence type="ECO:0000313" key="2">
    <source>
        <dbReference type="Proteomes" id="UP000030152"/>
    </source>
</evidence>
<organism evidence="1 2">
    <name type="scientific">Flavobacterium rivuli WB 3.3-2 = DSM 21788</name>
    <dbReference type="NCBI Taxonomy" id="1121895"/>
    <lineage>
        <taxon>Bacteria</taxon>
        <taxon>Pseudomonadati</taxon>
        <taxon>Bacteroidota</taxon>
        <taxon>Flavobacteriia</taxon>
        <taxon>Flavobacteriales</taxon>
        <taxon>Flavobacteriaceae</taxon>
        <taxon>Flavobacterium</taxon>
    </lineage>
</organism>
<proteinExistence type="predicted"/>
<dbReference type="Proteomes" id="UP000030152">
    <property type="component" value="Unassembled WGS sequence"/>
</dbReference>
<dbReference type="RefSeq" id="WP_020213361.1">
    <property type="nucleotide sequence ID" value="NZ_JRLX01000005.1"/>
</dbReference>
<dbReference type="AlphaFoldDB" id="A0A0A2M766"/>
<dbReference type="OrthoDB" id="1270494at2"/>
<keyword evidence="2" id="KW-1185">Reference proteome</keyword>
<evidence type="ECO:0000313" key="1">
    <source>
        <dbReference type="EMBL" id="KGO87283.1"/>
    </source>
</evidence>
<dbReference type="eggNOG" id="ENOG5030R9T">
    <property type="taxonomic scope" value="Bacteria"/>
</dbReference>